<dbReference type="Gene3D" id="1.10.1040.50">
    <property type="match status" value="1"/>
</dbReference>
<dbReference type="InterPro" id="IPR006108">
    <property type="entry name" value="3HC_DH_C"/>
</dbReference>
<dbReference type="InterPro" id="IPR006180">
    <property type="entry name" value="3-OHacyl-CoA_DH_CS"/>
</dbReference>
<reference evidence="4 5" key="1">
    <citation type="submission" date="2019-02" db="EMBL/GenBank/DDBJ databases">
        <title>Deep-cultivation of Planctomycetes and their phenomic and genomic characterization uncovers novel biology.</title>
        <authorList>
            <person name="Wiegand S."/>
            <person name="Jogler M."/>
            <person name="Boedeker C."/>
            <person name="Pinto D."/>
            <person name="Vollmers J."/>
            <person name="Rivas-Marin E."/>
            <person name="Kohn T."/>
            <person name="Peeters S.H."/>
            <person name="Heuer A."/>
            <person name="Rast P."/>
            <person name="Oberbeckmann S."/>
            <person name="Bunk B."/>
            <person name="Jeske O."/>
            <person name="Meyerdierks A."/>
            <person name="Storesund J.E."/>
            <person name="Kallscheuer N."/>
            <person name="Luecker S."/>
            <person name="Lage O.M."/>
            <person name="Pohl T."/>
            <person name="Merkel B.J."/>
            <person name="Hornburger P."/>
            <person name="Mueller R.-W."/>
            <person name="Bruemmer F."/>
            <person name="Labrenz M."/>
            <person name="Spormann A.M."/>
            <person name="Op den Camp H."/>
            <person name="Overmann J."/>
            <person name="Amann R."/>
            <person name="Jetten M.S.M."/>
            <person name="Mascher T."/>
            <person name="Medema M.H."/>
            <person name="Devos D.P."/>
            <person name="Kaster A.-K."/>
            <person name="Ovreas L."/>
            <person name="Rohde M."/>
            <person name="Galperin M.Y."/>
            <person name="Jogler C."/>
        </authorList>
    </citation>
    <scope>NUCLEOTIDE SEQUENCE [LARGE SCALE GENOMIC DNA]</scope>
    <source>
        <strain evidence="4 5">TBK1r</strain>
    </source>
</reference>
<dbReference type="InterPro" id="IPR036291">
    <property type="entry name" value="NAD(P)-bd_dom_sf"/>
</dbReference>
<organism evidence="4 5">
    <name type="scientific">Stieleria magnilauensis</name>
    <dbReference type="NCBI Taxonomy" id="2527963"/>
    <lineage>
        <taxon>Bacteria</taxon>
        <taxon>Pseudomonadati</taxon>
        <taxon>Planctomycetota</taxon>
        <taxon>Planctomycetia</taxon>
        <taxon>Pirellulales</taxon>
        <taxon>Pirellulaceae</taxon>
        <taxon>Stieleria</taxon>
    </lineage>
</organism>
<evidence type="ECO:0000256" key="1">
    <source>
        <dbReference type="ARBA" id="ARBA00023002"/>
    </source>
</evidence>
<evidence type="ECO:0000259" key="2">
    <source>
        <dbReference type="Pfam" id="PF00725"/>
    </source>
</evidence>
<evidence type="ECO:0000313" key="4">
    <source>
        <dbReference type="EMBL" id="QDV82229.1"/>
    </source>
</evidence>
<keyword evidence="1" id="KW-0560">Oxidoreductase</keyword>
<dbReference type="Pfam" id="PF00725">
    <property type="entry name" value="3HCDH"/>
    <property type="match status" value="1"/>
</dbReference>
<dbReference type="PROSITE" id="PS00067">
    <property type="entry name" value="3HCDH"/>
    <property type="match status" value="1"/>
</dbReference>
<dbReference type="InterPro" id="IPR006176">
    <property type="entry name" value="3-OHacyl-CoA_DH_NAD-bd"/>
</dbReference>
<keyword evidence="5" id="KW-1185">Reference proteome</keyword>
<dbReference type="Pfam" id="PF02737">
    <property type="entry name" value="3HCDH_N"/>
    <property type="match status" value="1"/>
</dbReference>
<dbReference type="EMBL" id="CP036432">
    <property type="protein sequence ID" value="QDV82229.1"/>
    <property type="molecule type" value="Genomic_DNA"/>
</dbReference>
<dbReference type="SUPFAM" id="SSF48179">
    <property type="entry name" value="6-phosphogluconate dehydrogenase C-terminal domain-like"/>
    <property type="match status" value="1"/>
</dbReference>
<dbReference type="SUPFAM" id="SSF51735">
    <property type="entry name" value="NAD(P)-binding Rossmann-fold domains"/>
    <property type="match status" value="1"/>
</dbReference>
<dbReference type="Gene3D" id="3.40.50.720">
    <property type="entry name" value="NAD(P)-binding Rossmann-like Domain"/>
    <property type="match status" value="1"/>
</dbReference>
<sequence>MTPDSPQWPHDLPRVLLIGAGVVGRAIADAHAVRNVTFCLADQSAEAIRAAAIAFDEAGLATRECSLPAGSLHAITVGDPNSSDETNAPIVIESIVERSDAKQDVFEMLQNDLGESAVLCSNTSTLLIDEIAGQRLRSAGRVCGMHFFMPVHARAAVEVVTGKRSDDDAIQAVVDHAARLGKRAIRCQDGPGFIVNRMLSPYLNQALLLLCRGATERQIERAALAYGMPMSPLELIDWIGAPTMYHAGKAFTSAFPQRIDPSPMVPALLKRKRLGRGSGGGLFDYDRGRRSEQLSAPAQELIETYRTDRREFSDGEVLLLLTIPMWIEANCLLKEGIADSMDTVDLAMAGGLGFTSDANWSEFFAELGTDQIDSAISRWQAEFKSMRNQVA</sequence>
<dbReference type="InterPro" id="IPR008927">
    <property type="entry name" value="6-PGluconate_DH-like_C_sf"/>
</dbReference>
<dbReference type="PANTHER" id="PTHR48075:SF5">
    <property type="entry name" value="3-HYDROXYBUTYRYL-COA DEHYDROGENASE"/>
    <property type="match status" value="1"/>
</dbReference>
<protein>
    <submittedName>
        <fullName evidence="4">Fatty acid oxidation complex subunit alpha</fullName>
    </submittedName>
</protein>
<feature type="domain" description="3-hydroxyacyl-CoA dehydrogenase NAD binding" evidence="3">
    <location>
        <begin position="15"/>
        <end position="189"/>
    </location>
</feature>
<proteinExistence type="predicted"/>
<dbReference type="PANTHER" id="PTHR48075">
    <property type="entry name" value="3-HYDROXYACYL-COA DEHYDROGENASE FAMILY PROTEIN"/>
    <property type="match status" value="1"/>
</dbReference>
<evidence type="ECO:0000313" key="5">
    <source>
        <dbReference type="Proteomes" id="UP000318081"/>
    </source>
</evidence>
<accession>A0ABX5XJQ4</accession>
<dbReference type="Proteomes" id="UP000318081">
    <property type="component" value="Chromosome"/>
</dbReference>
<name>A0ABX5XJQ4_9BACT</name>
<dbReference type="RefSeq" id="WP_145207967.1">
    <property type="nucleotide sequence ID" value="NZ_CP036432.1"/>
</dbReference>
<feature type="domain" description="3-hydroxyacyl-CoA dehydrogenase C-terminal" evidence="2">
    <location>
        <begin position="192"/>
        <end position="285"/>
    </location>
</feature>
<evidence type="ECO:0000259" key="3">
    <source>
        <dbReference type="Pfam" id="PF02737"/>
    </source>
</evidence>
<gene>
    <name evidence="4" type="primary">fadB</name>
    <name evidence="4" type="ORF">TBK1r_11560</name>
</gene>